<dbReference type="RefSeq" id="WP_241296190.1">
    <property type="nucleotide sequence ID" value="NZ_JAKZGR010000012.1"/>
</dbReference>
<dbReference type="Gene3D" id="3.30.1490.190">
    <property type="match status" value="1"/>
</dbReference>
<keyword evidence="6" id="KW-0804">Transcription</keyword>
<reference evidence="8" key="1">
    <citation type="journal article" date="2019" name="Int. J. Syst. Evol. Microbiol.">
        <title>The Global Catalogue of Microorganisms (GCM) 10K type strain sequencing project: providing services to taxonomists for standard genome sequencing and annotation.</title>
        <authorList>
            <consortium name="The Broad Institute Genomics Platform"/>
            <consortium name="The Broad Institute Genome Sequencing Center for Infectious Disease"/>
            <person name="Wu L."/>
            <person name="Ma J."/>
        </authorList>
    </citation>
    <scope>NUCLEOTIDE SEQUENCE [LARGE SCALE GENOMIC DNA]</scope>
    <source>
        <strain evidence="8">CECT 8551</strain>
    </source>
</reference>
<dbReference type="Pfam" id="PF01475">
    <property type="entry name" value="FUR"/>
    <property type="match status" value="1"/>
</dbReference>
<dbReference type="PANTHER" id="PTHR33202">
    <property type="entry name" value="ZINC UPTAKE REGULATION PROTEIN"/>
    <property type="match status" value="1"/>
</dbReference>
<keyword evidence="4" id="KW-0805">Transcription regulation</keyword>
<evidence type="ECO:0000256" key="4">
    <source>
        <dbReference type="ARBA" id="ARBA00023015"/>
    </source>
</evidence>
<gene>
    <name evidence="7" type="ORF">ACFOUP_16700</name>
</gene>
<evidence type="ECO:0000256" key="5">
    <source>
        <dbReference type="ARBA" id="ARBA00023125"/>
    </source>
</evidence>
<accession>A0ABV8EQL8</accession>
<evidence type="ECO:0000256" key="2">
    <source>
        <dbReference type="ARBA" id="ARBA00022491"/>
    </source>
</evidence>
<dbReference type="EMBL" id="JBHSAV010000092">
    <property type="protein sequence ID" value="MFC3978026.1"/>
    <property type="molecule type" value="Genomic_DNA"/>
</dbReference>
<evidence type="ECO:0000313" key="7">
    <source>
        <dbReference type="EMBL" id="MFC3978026.1"/>
    </source>
</evidence>
<proteinExistence type="inferred from homology"/>
<sequence length="142" mass="16383">MNLALIKEKITNCGLKFTHQRMVIFLALTKSESHPSAEQVYEEIKGSNPSISIATVYKTLDSFVQAGLLRKTIDQNGVMRFDSKLDAHSHLYCKTSHEIRDYENEKLEKLLQDFIESNDFDGYEIDEINVVFKGHKREKTIN</sequence>
<dbReference type="PANTHER" id="PTHR33202:SF7">
    <property type="entry name" value="FERRIC UPTAKE REGULATION PROTEIN"/>
    <property type="match status" value="1"/>
</dbReference>
<comment type="similarity">
    <text evidence="1">Belongs to the Fur family.</text>
</comment>
<dbReference type="InterPro" id="IPR036390">
    <property type="entry name" value="WH_DNA-bd_sf"/>
</dbReference>
<keyword evidence="2" id="KW-0678">Repressor</keyword>
<dbReference type="Gene3D" id="1.10.10.10">
    <property type="entry name" value="Winged helix-like DNA-binding domain superfamily/Winged helix DNA-binding domain"/>
    <property type="match status" value="1"/>
</dbReference>
<evidence type="ECO:0000313" key="8">
    <source>
        <dbReference type="Proteomes" id="UP001595766"/>
    </source>
</evidence>
<evidence type="ECO:0000256" key="3">
    <source>
        <dbReference type="ARBA" id="ARBA00022833"/>
    </source>
</evidence>
<evidence type="ECO:0000256" key="1">
    <source>
        <dbReference type="ARBA" id="ARBA00007957"/>
    </source>
</evidence>
<keyword evidence="5" id="KW-0238">DNA-binding</keyword>
<dbReference type="CDD" id="cd07153">
    <property type="entry name" value="Fur_like"/>
    <property type="match status" value="1"/>
</dbReference>
<evidence type="ECO:0000256" key="6">
    <source>
        <dbReference type="ARBA" id="ARBA00023163"/>
    </source>
</evidence>
<organism evidence="7 8">
    <name type="scientific">Belliella kenyensis</name>
    <dbReference type="NCBI Taxonomy" id="1472724"/>
    <lineage>
        <taxon>Bacteria</taxon>
        <taxon>Pseudomonadati</taxon>
        <taxon>Bacteroidota</taxon>
        <taxon>Cytophagia</taxon>
        <taxon>Cytophagales</taxon>
        <taxon>Cyclobacteriaceae</taxon>
        <taxon>Belliella</taxon>
    </lineage>
</organism>
<name>A0ABV8EQL8_9BACT</name>
<keyword evidence="8" id="KW-1185">Reference proteome</keyword>
<keyword evidence="3" id="KW-0862">Zinc</keyword>
<dbReference type="InterPro" id="IPR002481">
    <property type="entry name" value="FUR"/>
</dbReference>
<dbReference type="Proteomes" id="UP001595766">
    <property type="component" value="Unassembled WGS sequence"/>
</dbReference>
<dbReference type="InterPro" id="IPR043135">
    <property type="entry name" value="Fur_C"/>
</dbReference>
<dbReference type="SUPFAM" id="SSF46785">
    <property type="entry name" value="Winged helix' DNA-binding domain"/>
    <property type="match status" value="1"/>
</dbReference>
<comment type="caution">
    <text evidence="7">The sequence shown here is derived from an EMBL/GenBank/DDBJ whole genome shotgun (WGS) entry which is preliminary data.</text>
</comment>
<dbReference type="InterPro" id="IPR036388">
    <property type="entry name" value="WH-like_DNA-bd_sf"/>
</dbReference>
<protein>
    <submittedName>
        <fullName evidence="7">Fur family transcriptional regulator</fullName>
    </submittedName>
</protein>